<gene>
    <name evidence="2" type="ORF">DNJ73_06245</name>
</gene>
<proteinExistence type="predicted"/>
<feature type="transmembrane region" description="Helical" evidence="1">
    <location>
        <begin position="7"/>
        <end position="27"/>
    </location>
</feature>
<dbReference type="EMBL" id="QJUE01000004">
    <property type="protein sequence ID" value="PYE01720.1"/>
    <property type="molecule type" value="Genomic_DNA"/>
</dbReference>
<feature type="transmembrane region" description="Helical" evidence="1">
    <location>
        <begin position="95"/>
        <end position="116"/>
    </location>
</feature>
<keyword evidence="1" id="KW-1133">Transmembrane helix</keyword>
<evidence type="ECO:0000256" key="1">
    <source>
        <dbReference type="SAM" id="Phobius"/>
    </source>
</evidence>
<organism evidence="2 3">
    <name type="scientific">Prochlorococcus marinus XMU1408</name>
    <dbReference type="NCBI Taxonomy" id="2213228"/>
    <lineage>
        <taxon>Bacteria</taxon>
        <taxon>Bacillati</taxon>
        <taxon>Cyanobacteriota</taxon>
        <taxon>Cyanophyceae</taxon>
        <taxon>Synechococcales</taxon>
        <taxon>Prochlorococcaceae</taxon>
        <taxon>Prochlorococcus</taxon>
    </lineage>
</organism>
<reference evidence="2 3" key="1">
    <citation type="journal article" date="2018" name="Appl. Environ. Microbiol.">
        <title>Genome rearrangement shapes Prochlorococcus ecological adaptation.</title>
        <authorList>
            <person name="Yan W."/>
            <person name="Wei S."/>
            <person name="Wang Q."/>
            <person name="Xiao X."/>
            <person name="Zeng Q."/>
            <person name="Jiao N."/>
            <person name="Zhang R."/>
        </authorList>
    </citation>
    <scope>NUCLEOTIDE SEQUENCE [LARGE SCALE GENOMIC DNA]</scope>
    <source>
        <strain evidence="2 3">XMU1408</strain>
    </source>
</reference>
<feature type="transmembrane region" description="Helical" evidence="1">
    <location>
        <begin position="39"/>
        <end position="59"/>
    </location>
</feature>
<comment type="caution">
    <text evidence="2">The sequence shown here is derived from an EMBL/GenBank/DDBJ whole genome shotgun (WGS) entry which is preliminary data.</text>
</comment>
<feature type="transmembrane region" description="Helical" evidence="1">
    <location>
        <begin position="66"/>
        <end position="89"/>
    </location>
</feature>
<sequence>MRGYWTLTWFGLISNTIAIPFIAYVVGSGPPLQVANITLAISLAWPAAITGIVASAGLFAQRGWGVILSIVALSMTLSGTLPYGIIRLIRVKDYFGISGLSLLIALLNLFALLYWCRRGHRRIRL</sequence>
<dbReference type="OrthoDB" id="540700at2"/>
<accession>A0A318R390</accession>
<evidence type="ECO:0000313" key="2">
    <source>
        <dbReference type="EMBL" id="PYE01720.1"/>
    </source>
</evidence>
<evidence type="ECO:0008006" key="4">
    <source>
        <dbReference type="Google" id="ProtNLM"/>
    </source>
</evidence>
<evidence type="ECO:0000313" key="3">
    <source>
        <dbReference type="Proteomes" id="UP000247807"/>
    </source>
</evidence>
<name>A0A318R390_PROMR</name>
<keyword evidence="1" id="KW-0812">Transmembrane</keyword>
<protein>
    <recommendedName>
        <fullName evidence="4">Hepatitis C virus core protein</fullName>
    </recommendedName>
</protein>
<dbReference type="Proteomes" id="UP000247807">
    <property type="component" value="Unassembled WGS sequence"/>
</dbReference>
<dbReference type="AlphaFoldDB" id="A0A318R390"/>
<keyword evidence="1" id="KW-0472">Membrane</keyword>